<gene>
    <name evidence="3" type="ORF">PsYK624_116450</name>
</gene>
<reference evidence="3 4" key="1">
    <citation type="submission" date="2021-08" db="EMBL/GenBank/DDBJ databases">
        <title>Draft Genome Sequence of Phanerochaete sordida strain YK-624.</title>
        <authorList>
            <person name="Mori T."/>
            <person name="Dohra H."/>
            <person name="Suzuki T."/>
            <person name="Kawagishi H."/>
            <person name="Hirai H."/>
        </authorList>
    </citation>
    <scope>NUCLEOTIDE SEQUENCE [LARGE SCALE GENOMIC DNA]</scope>
    <source>
        <strain evidence="3 4">YK-624</strain>
    </source>
</reference>
<proteinExistence type="predicted"/>
<keyword evidence="1" id="KW-0472">Membrane</keyword>
<dbReference type="GO" id="GO:0004038">
    <property type="term" value="F:allantoinase activity"/>
    <property type="evidence" value="ECO:0007669"/>
    <property type="project" value="TreeGrafter"/>
</dbReference>
<dbReference type="EMBL" id="BPQB01000049">
    <property type="protein sequence ID" value="GJE95461.1"/>
    <property type="molecule type" value="Genomic_DNA"/>
</dbReference>
<dbReference type="SUPFAM" id="SSF51556">
    <property type="entry name" value="Metallo-dependent hydrolases"/>
    <property type="match status" value="1"/>
</dbReference>
<dbReference type="SUPFAM" id="SSF51338">
    <property type="entry name" value="Composite domain of metallo-dependent hydrolases"/>
    <property type="match status" value="1"/>
</dbReference>
<dbReference type="Gene3D" id="3.20.20.140">
    <property type="entry name" value="Metal-dependent hydrolases"/>
    <property type="match status" value="2"/>
</dbReference>
<dbReference type="PANTHER" id="PTHR43668">
    <property type="entry name" value="ALLANTOINASE"/>
    <property type="match status" value="1"/>
</dbReference>
<feature type="domain" description="Amidohydrolase-related" evidence="2">
    <location>
        <begin position="138"/>
        <end position="489"/>
    </location>
</feature>
<evidence type="ECO:0000313" key="3">
    <source>
        <dbReference type="EMBL" id="GJE95461.1"/>
    </source>
</evidence>
<dbReference type="InterPro" id="IPR050138">
    <property type="entry name" value="DHOase/Allantoinase_Hydrolase"/>
</dbReference>
<keyword evidence="4" id="KW-1185">Reference proteome</keyword>
<evidence type="ECO:0000259" key="2">
    <source>
        <dbReference type="Pfam" id="PF01979"/>
    </source>
</evidence>
<evidence type="ECO:0000313" key="4">
    <source>
        <dbReference type="Proteomes" id="UP000703269"/>
    </source>
</evidence>
<evidence type="ECO:0000256" key="1">
    <source>
        <dbReference type="SAM" id="Phobius"/>
    </source>
</evidence>
<dbReference type="InterPro" id="IPR032466">
    <property type="entry name" value="Metal_Hydrolase"/>
</dbReference>
<protein>
    <submittedName>
        <fullName evidence="3">Carbohydrate esterase family 9 protein</fullName>
    </submittedName>
</protein>
<dbReference type="PANTHER" id="PTHR43668:SF5">
    <property type="entry name" value="AMIDOHYDROLASE 3 DOMAIN-CONTAINING PROTEIN"/>
    <property type="match status" value="1"/>
</dbReference>
<dbReference type="OrthoDB" id="10258955at2759"/>
<keyword evidence="1" id="KW-1133">Transmembrane helix</keyword>
<comment type="caution">
    <text evidence="3">The sequence shown here is derived from an EMBL/GenBank/DDBJ whole genome shotgun (WGS) entry which is preliminary data.</text>
</comment>
<organism evidence="3 4">
    <name type="scientific">Phanerochaete sordida</name>
    <dbReference type="NCBI Taxonomy" id="48140"/>
    <lineage>
        <taxon>Eukaryota</taxon>
        <taxon>Fungi</taxon>
        <taxon>Dikarya</taxon>
        <taxon>Basidiomycota</taxon>
        <taxon>Agaricomycotina</taxon>
        <taxon>Agaricomycetes</taxon>
        <taxon>Polyporales</taxon>
        <taxon>Phanerochaetaceae</taxon>
        <taxon>Phanerochaete</taxon>
    </lineage>
</organism>
<dbReference type="InterPro" id="IPR006680">
    <property type="entry name" value="Amidohydro-rel"/>
</dbReference>
<dbReference type="Proteomes" id="UP000703269">
    <property type="component" value="Unassembled WGS sequence"/>
</dbReference>
<accession>A0A9P3GIL9</accession>
<dbReference type="GO" id="GO:0006145">
    <property type="term" value="P:purine nucleobase catabolic process"/>
    <property type="evidence" value="ECO:0007669"/>
    <property type="project" value="TreeGrafter"/>
</dbReference>
<keyword evidence="1" id="KW-0812">Transmembrane</keyword>
<dbReference type="InterPro" id="IPR011059">
    <property type="entry name" value="Metal-dep_hydrolase_composite"/>
</dbReference>
<dbReference type="GO" id="GO:0005737">
    <property type="term" value="C:cytoplasm"/>
    <property type="evidence" value="ECO:0007669"/>
    <property type="project" value="TreeGrafter"/>
</dbReference>
<dbReference type="Pfam" id="PF01979">
    <property type="entry name" value="Amidohydro_1"/>
    <property type="match status" value="1"/>
</dbReference>
<dbReference type="Gene3D" id="2.30.40.10">
    <property type="entry name" value="Urease, subunit C, domain 1"/>
    <property type="match status" value="1"/>
</dbReference>
<dbReference type="AlphaFoldDB" id="A0A9P3GIL9"/>
<sequence length="951" mass="102153">MPLDYTVHPRRTSLVIVAVFLLFNLCYHVVYFSNDENRRSVHVPIHASATLARCRALDAKPGPPEDFYARNVSDRFQTGTKPVVIRNATIWTGRVQGLEVLQGDVLFDGGIIKHVGTISEALLGEYDDLVSVDAHGAWVTPGIIDVHSHLGDEPSPALAGAQDGNSLKGLVQPWLRSLDGLNTHDEGYASSVAGGLTTALILPGSANAIGGQAFVIKPRPTVERSPTAMLVEPPFNLNRSHENDGSPPRWRHMKHACGENPSGVYAGTRMDTFWAFRQGYETARQIKQAQDEYCSKAVAGDWASLNDQSFPENLQWEALVDVLRGRVKVQTHCYEAVDLDAFVRLSNEFRFPVAAFHHAHEAYLVPDVLKRAYEHPPAVAMFAAFARYKREAYRHSEFAPRVLADNDIDVVMKSDHSAIVSRYLIHEAAQAHFYGLADNIALASVTTTAAKVLGLDHRIGYLKTGYDADVVIWDSHPLALGATPKQVYIDGIPQLADPFTVEKPAMAQRAPKTPDFDQEAANAVKYEGLPPIAPTRVKTGTIVFANVSSLLLKHPRRELYDAFEARGSSEPGIVVMEVSERHTGIVCAGPGEECAYSLAADNLDVVDLAGGSLQPGLVTAGSYIGLSEIPMERSTGDGPMYNLLAGDPPSIAGGPGYLPKAVDGLMFGTRDALLAYRAGVTIAVSPVYHDGAFARGLSTAFSLGAATKLEMGAVVSDVAALHFAIGHGDVPSVSTEIAALRHVLLHPPQGDGEAWYKKVVDGEIPLIVETHNADIIATLITLKTEVEAKTGHTMKVTILGGAEAHLLADELAGAGIGVVVSPPRPLAYSWDLRRVNPGLPITNQSAIARLIEAGVTVGIGPQGTSGMPGLSAWAVRNLRFDAGWEMLNAPKTISKATAFALVSSNIEKLLGVPLDPYESDLIATSGGDLLSFDGKVVAVISPRRGRVDFFD</sequence>
<feature type="transmembrane region" description="Helical" evidence="1">
    <location>
        <begin position="12"/>
        <end position="32"/>
    </location>
</feature>
<name>A0A9P3GIL9_9APHY</name>